<gene>
    <name evidence="2" type="ORF">ORI27_26440</name>
</gene>
<dbReference type="InterPro" id="IPR024072">
    <property type="entry name" value="DHFR-like_dom_sf"/>
</dbReference>
<protein>
    <submittedName>
        <fullName evidence="2">Dihydrofolate reductase family protein</fullName>
    </submittedName>
</protein>
<feature type="domain" description="Bacterial bifunctional deaminase-reductase C-terminal" evidence="1">
    <location>
        <begin position="3"/>
        <end position="180"/>
    </location>
</feature>
<dbReference type="InterPro" id="IPR002734">
    <property type="entry name" value="RibDG_C"/>
</dbReference>
<dbReference type="Proteomes" id="UP001300745">
    <property type="component" value="Unassembled WGS sequence"/>
</dbReference>
<dbReference type="RefSeq" id="WP_266000072.1">
    <property type="nucleotide sequence ID" value="NZ_JAPJDN010000035.1"/>
</dbReference>
<name>A0ABT3SL72_9MYCO</name>
<keyword evidence="3" id="KW-1185">Reference proteome</keyword>
<dbReference type="Gene3D" id="3.40.430.10">
    <property type="entry name" value="Dihydrofolate Reductase, subunit A"/>
    <property type="match status" value="1"/>
</dbReference>
<evidence type="ECO:0000259" key="1">
    <source>
        <dbReference type="Pfam" id="PF01872"/>
    </source>
</evidence>
<dbReference type="Pfam" id="PF01872">
    <property type="entry name" value="RibD_C"/>
    <property type="match status" value="1"/>
</dbReference>
<reference evidence="2 3" key="1">
    <citation type="submission" date="2022-11" db="EMBL/GenBank/DDBJ databases">
        <title>Mycobacterium sp. nov.</title>
        <authorList>
            <person name="Papic B."/>
            <person name="Spicic S."/>
            <person name="Duvnjak S."/>
        </authorList>
    </citation>
    <scope>NUCLEOTIDE SEQUENCE [LARGE SCALE GENOMIC DNA]</scope>
    <source>
        <strain evidence="2 3">CVI_P4</strain>
    </source>
</reference>
<evidence type="ECO:0000313" key="2">
    <source>
        <dbReference type="EMBL" id="MCX2940241.1"/>
    </source>
</evidence>
<organism evidence="2 3">
    <name type="scientific">Mycobacterium pinniadriaticum</name>
    <dbReference type="NCBI Taxonomy" id="2994102"/>
    <lineage>
        <taxon>Bacteria</taxon>
        <taxon>Bacillati</taxon>
        <taxon>Actinomycetota</taxon>
        <taxon>Actinomycetes</taxon>
        <taxon>Mycobacteriales</taxon>
        <taxon>Mycobacteriaceae</taxon>
        <taxon>Mycobacterium</taxon>
    </lineage>
</organism>
<accession>A0ABT3SL72</accession>
<dbReference type="SUPFAM" id="SSF53597">
    <property type="entry name" value="Dihydrofolate reductase-like"/>
    <property type="match status" value="1"/>
</dbReference>
<sequence>MGKLNYTATVSLDGYVADAAGDFQWSAPNGAVFDAHIDRMATVSTEVLGRKTYTLMQYWETDPVDEVWTAAEWEFARRWRGIEKVVVSSTLMPDETGSGRVHLLSGLGLAELQQIVDDAAGVVEIFGPTVAAPAIRAGLVEEFAFFVVPKIVGGGLRALPGDARLDVVLVEHRTFDNGVALLRYVHPR</sequence>
<dbReference type="EMBL" id="JAPJDO010000035">
    <property type="protein sequence ID" value="MCX2940241.1"/>
    <property type="molecule type" value="Genomic_DNA"/>
</dbReference>
<comment type="caution">
    <text evidence="2">The sequence shown here is derived from an EMBL/GenBank/DDBJ whole genome shotgun (WGS) entry which is preliminary data.</text>
</comment>
<evidence type="ECO:0000313" key="3">
    <source>
        <dbReference type="Proteomes" id="UP001300745"/>
    </source>
</evidence>
<proteinExistence type="predicted"/>